<dbReference type="RefSeq" id="WP_310456848.1">
    <property type="nucleotide sequence ID" value="NZ_JAVKPH010000007.1"/>
</dbReference>
<dbReference type="Gene3D" id="3.40.50.1400">
    <property type="match status" value="2"/>
</dbReference>
<organism evidence="3 4">
    <name type="scientific">Ruixingdingia sedimenti</name>
    <dbReference type="NCBI Taxonomy" id="3073604"/>
    <lineage>
        <taxon>Bacteria</taxon>
        <taxon>Pseudomonadati</taxon>
        <taxon>Pseudomonadota</taxon>
        <taxon>Alphaproteobacteria</taxon>
        <taxon>Rhodobacterales</taxon>
        <taxon>Paracoccaceae</taxon>
        <taxon>Ruixingdingia</taxon>
    </lineage>
</organism>
<evidence type="ECO:0000313" key="3">
    <source>
        <dbReference type="EMBL" id="MDR5652602.1"/>
    </source>
</evidence>
<accession>A0ABU1F6U7</accession>
<comment type="caution">
    <text evidence="3">The sequence shown here is derived from an EMBL/GenBank/DDBJ whole genome shotgun (WGS) entry which is preliminary data.</text>
</comment>
<keyword evidence="2" id="KW-0456">Lyase</keyword>
<dbReference type="SUPFAM" id="SSF53800">
    <property type="entry name" value="Chelatase"/>
    <property type="match status" value="2"/>
</dbReference>
<dbReference type="InterPro" id="IPR002762">
    <property type="entry name" value="CbiX-like"/>
</dbReference>
<evidence type="ECO:0000256" key="2">
    <source>
        <dbReference type="ARBA" id="ARBA00023239"/>
    </source>
</evidence>
<dbReference type="EMBL" id="JAVKPH010000007">
    <property type="protein sequence ID" value="MDR5652602.1"/>
    <property type="molecule type" value="Genomic_DNA"/>
</dbReference>
<dbReference type="InterPro" id="IPR050963">
    <property type="entry name" value="Sirohydro_Cobaltochel/CbiX"/>
</dbReference>
<dbReference type="PANTHER" id="PTHR33542:SF3">
    <property type="entry name" value="SIROHYDROCHLORIN FERROCHELATASE, CHLOROPLASTIC"/>
    <property type="match status" value="1"/>
</dbReference>
<evidence type="ECO:0000313" key="4">
    <source>
        <dbReference type="Proteomes" id="UP001247754"/>
    </source>
</evidence>
<sequence>MPSAILVAHGAPADPPSQERVLQALAAAVGGLLPGWVVRGATLAADGALESALAGLDAPFVYPFFMAEGWFTGTHLPRRLAQAGATGARQLPPLGVDPDLPALIAQVTMAAAGRAGIAPETATLLLAAHGSKVSRVSADSTWAMAAALRPLTRFARITAGFVEETPFLAQAATGLSPAICLPFFALHAGHVADDVPQALAEAGFTGPLLAEIGSDPAIPGLIAAALRRAVESNAA</sequence>
<dbReference type="Pfam" id="PF01903">
    <property type="entry name" value="CbiX"/>
    <property type="match status" value="1"/>
</dbReference>
<reference evidence="3 4" key="1">
    <citation type="submission" date="2023-09" db="EMBL/GenBank/DDBJ databases">
        <title>Xinfangfangia sedmenti sp. nov., isolated the sedment.</title>
        <authorList>
            <person name="Xu L."/>
        </authorList>
    </citation>
    <scope>NUCLEOTIDE SEQUENCE [LARGE SCALE GENOMIC DNA]</scope>
    <source>
        <strain evidence="3 4">LG-4</strain>
    </source>
</reference>
<dbReference type="PANTHER" id="PTHR33542">
    <property type="entry name" value="SIROHYDROCHLORIN FERROCHELATASE, CHLOROPLASTIC"/>
    <property type="match status" value="1"/>
</dbReference>
<evidence type="ECO:0000256" key="1">
    <source>
        <dbReference type="ARBA" id="ARBA00022723"/>
    </source>
</evidence>
<name>A0ABU1F6U7_9RHOB</name>
<proteinExistence type="predicted"/>
<dbReference type="Proteomes" id="UP001247754">
    <property type="component" value="Unassembled WGS sequence"/>
</dbReference>
<keyword evidence="4" id="KW-1185">Reference proteome</keyword>
<keyword evidence="1" id="KW-0479">Metal-binding</keyword>
<protein>
    <submittedName>
        <fullName evidence="3">Cobalamin biosynthesis protein CbiX</fullName>
    </submittedName>
</protein>
<gene>
    <name evidence="3" type="ORF">RGD00_08310</name>
</gene>
<dbReference type="CDD" id="cd03416">
    <property type="entry name" value="CbiX_SirB_N"/>
    <property type="match status" value="1"/>
</dbReference>